<dbReference type="InterPro" id="IPR029063">
    <property type="entry name" value="SAM-dependent_MTases_sf"/>
</dbReference>
<dbReference type="Gene3D" id="3.40.50.150">
    <property type="entry name" value="Vaccinia Virus protein VP39"/>
    <property type="match status" value="1"/>
</dbReference>
<feature type="domain" description="Methyltransferase" evidence="3">
    <location>
        <begin position="62"/>
        <end position="151"/>
    </location>
</feature>
<proteinExistence type="predicted"/>
<evidence type="ECO:0000256" key="1">
    <source>
        <dbReference type="ARBA" id="ARBA00022603"/>
    </source>
</evidence>
<organism evidence="4 5">
    <name type="scientific">Bowdeniella nasicola</name>
    <dbReference type="NCBI Taxonomy" id="208480"/>
    <lineage>
        <taxon>Bacteria</taxon>
        <taxon>Bacillati</taxon>
        <taxon>Actinomycetota</taxon>
        <taxon>Actinomycetes</taxon>
        <taxon>Actinomycetales</taxon>
        <taxon>Actinomycetaceae</taxon>
        <taxon>Bowdeniella</taxon>
    </lineage>
</organism>
<accession>A0A1H3W307</accession>
<dbReference type="InterPro" id="IPR041698">
    <property type="entry name" value="Methyltransf_25"/>
</dbReference>
<dbReference type="CDD" id="cd02440">
    <property type="entry name" value="AdoMet_MTases"/>
    <property type="match status" value="1"/>
</dbReference>
<sequence>MDYFADNAANWDDRARLHAEAGYGMSELIADPAAISTTVRRDLPYLGDLSGARVCHLQSHLGTDTVSLARLGAEQVVGLDLSGESVRRARTFATQAGSEDRVSFVQANVYDAREALDGEFDLVYTTIGVLCWLPDIASWARVVASLLKPGGRLFLRDDHPMAMTIGDDISRGFVIELPYFEQRAPITWLSEQSYVESAEGSAPLTAARNHQWSHSIGEVITAVLDAGLRLDAFEESWTAAWRIWPDAMEECEDGFRLKHGGENLPLQFLLSAHLP</sequence>
<evidence type="ECO:0000259" key="3">
    <source>
        <dbReference type="Pfam" id="PF13649"/>
    </source>
</evidence>
<keyword evidence="1 4" id="KW-0489">Methyltransferase</keyword>
<dbReference type="GO" id="GO:0032259">
    <property type="term" value="P:methylation"/>
    <property type="evidence" value="ECO:0007669"/>
    <property type="project" value="UniProtKB-KW"/>
</dbReference>
<dbReference type="SUPFAM" id="SSF53335">
    <property type="entry name" value="S-adenosyl-L-methionine-dependent methyltransferases"/>
    <property type="match status" value="1"/>
</dbReference>
<keyword evidence="5" id="KW-1185">Reference proteome</keyword>
<dbReference type="PANTHER" id="PTHR43861">
    <property type="entry name" value="TRANS-ACONITATE 2-METHYLTRANSFERASE-RELATED"/>
    <property type="match status" value="1"/>
</dbReference>
<dbReference type="Proteomes" id="UP000199288">
    <property type="component" value="Unassembled WGS sequence"/>
</dbReference>
<dbReference type="EMBL" id="FNQV01000002">
    <property type="protein sequence ID" value="SDZ81545.1"/>
    <property type="molecule type" value="Genomic_DNA"/>
</dbReference>
<dbReference type="AlphaFoldDB" id="A0A1H3W307"/>
<protein>
    <submittedName>
        <fullName evidence="4">Methyltransferase domain-containing protein</fullName>
    </submittedName>
</protein>
<keyword evidence="2 4" id="KW-0808">Transferase</keyword>
<evidence type="ECO:0000256" key="2">
    <source>
        <dbReference type="ARBA" id="ARBA00022679"/>
    </source>
</evidence>
<dbReference type="PANTHER" id="PTHR43861:SF1">
    <property type="entry name" value="TRANS-ACONITATE 2-METHYLTRANSFERASE"/>
    <property type="match status" value="1"/>
</dbReference>
<dbReference type="Pfam" id="PF13649">
    <property type="entry name" value="Methyltransf_25"/>
    <property type="match status" value="1"/>
</dbReference>
<evidence type="ECO:0000313" key="5">
    <source>
        <dbReference type="Proteomes" id="UP000199288"/>
    </source>
</evidence>
<gene>
    <name evidence="4" type="ORF">SAMN02910418_00267</name>
</gene>
<evidence type="ECO:0000313" key="4">
    <source>
        <dbReference type="EMBL" id="SDZ81545.1"/>
    </source>
</evidence>
<dbReference type="RefSeq" id="WP_092561243.1">
    <property type="nucleotide sequence ID" value="NZ_FNQV01000002.1"/>
</dbReference>
<dbReference type="OrthoDB" id="8385759at2"/>
<name>A0A1H3W307_9ACTO</name>
<dbReference type="GO" id="GO:0008168">
    <property type="term" value="F:methyltransferase activity"/>
    <property type="evidence" value="ECO:0007669"/>
    <property type="project" value="UniProtKB-KW"/>
</dbReference>
<reference evidence="5" key="1">
    <citation type="submission" date="2016-10" db="EMBL/GenBank/DDBJ databases">
        <authorList>
            <person name="Varghese N."/>
            <person name="Submissions S."/>
        </authorList>
    </citation>
    <scope>NUCLEOTIDE SEQUENCE [LARGE SCALE GENOMIC DNA]</scope>
    <source>
        <strain evidence="5">KPR-1</strain>
    </source>
</reference>